<sequence length="363" mass="38869">MNAEMPMPRGRSPATFAKGLGFEAITLSYGSVQAVRGLTLAVEPGEVLCLLGPSGCGKTSLLRLAAGIETPDSGRLTVDGIEVAGPSAFVPPERRGIGLVFQDYALFPHLTNLENVMFGLSRLRRAEAEAEARRALARVDLERFAGAYPHELSGGQQQRVALARALAPRPGILLLDEPFSGLDRRLRDQVRADTLAVLREARATCIIVTHDPEEAMRLGDRIALLRHGLLIQLGTPEALYRAPADMGVARFFCELYELPGVVSGGAVETAFGRFPAPAHVPDGPAAVAVRPHGFRFSTGAGGARGRVIEKRFLGEVDLLEVIAEGLERPLVARVRPGGDICRSQDVQIHVDPAEVLVFAASEP</sequence>
<reference evidence="11 12" key="6">
    <citation type="journal article" date="2011" name="Appl. Environ. Microbiol.">
        <title>Involvement of the azorhizobial chromosome partition gene (parA) in the onset of bacteroid differentiation during Sesbania rostrata stem nodule development.</title>
        <authorList>
            <person name="Liu CT."/>
            <person name="Lee KB."/>
            <person name="Wang YS."/>
            <person name="Peng MH."/>
            <person name="Lee KT."/>
            <person name="Suzuki S."/>
            <person name="Suzuki T."/>
            <person name="Oyaizu H."/>
        </authorList>
    </citation>
    <scope>NUCLEOTIDE SEQUENCE [LARGE SCALE GENOMIC DNA]</scope>
    <source>
        <strain evidence="12">ATCC 43989 / DSM 5975 / JCM 20966 / LMG 6465 / NBRC 14845 / NCIMB 13405 / ORS 571</strain>
    </source>
</reference>
<comment type="similarity">
    <text evidence="1">Belongs to the ABC transporter superfamily.</text>
</comment>
<dbReference type="InterPro" id="IPR015853">
    <property type="entry name" value="ABC_transpr_FbpC"/>
</dbReference>
<dbReference type="EMBL" id="AP009384">
    <property type="protein sequence ID" value="BAF87733.1"/>
    <property type="molecule type" value="Genomic_DNA"/>
</dbReference>
<organism evidence="11 12">
    <name type="scientific">Azorhizobium caulinodans (strain ATCC 43989 / DSM 5975 / JCM 20966 / LMG 6465 / NBRC 14845 / NCIMB 13405 / ORS 571)</name>
    <dbReference type="NCBI Taxonomy" id="438753"/>
    <lineage>
        <taxon>Bacteria</taxon>
        <taxon>Pseudomonadati</taxon>
        <taxon>Pseudomonadota</taxon>
        <taxon>Alphaproteobacteria</taxon>
        <taxon>Hyphomicrobiales</taxon>
        <taxon>Xanthobacteraceae</taxon>
        <taxon>Azorhizobium</taxon>
    </lineage>
</organism>
<dbReference type="KEGG" id="azc:AZC_1735"/>
<dbReference type="SUPFAM" id="SSF52540">
    <property type="entry name" value="P-loop containing nucleoside triphosphate hydrolases"/>
    <property type="match status" value="1"/>
</dbReference>
<name>A8I4I3_AZOC5</name>
<evidence type="ECO:0000313" key="11">
    <source>
        <dbReference type="EMBL" id="BAF87733.1"/>
    </source>
</evidence>
<dbReference type="GO" id="GO:0016020">
    <property type="term" value="C:membrane"/>
    <property type="evidence" value="ECO:0007669"/>
    <property type="project" value="InterPro"/>
</dbReference>
<keyword evidence="4" id="KW-0410">Iron transport</keyword>
<dbReference type="GO" id="GO:0005524">
    <property type="term" value="F:ATP binding"/>
    <property type="evidence" value="ECO:0007669"/>
    <property type="project" value="UniProtKB-KW"/>
</dbReference>
<dbReference type="GO" id="GO:0016887">
    <property type="term" value="F:ATP hydrolysis activity"/>
    <property type="evidence" value="ECO:0007669"/>
    <property type="project" value="InterPro"/>
</dbReference>
<evidence type="ECO:0000256" key="2">
    <source>
        <dbReference type="ARBA" id="ARBA00022448"/>
    </source>
</evidence>
<dbReference type="FunFam" id="3.40.50.300:FF:000425">
    <property type="entry name" value="Probable ABC transporter, ATP-binding subunit"/>
    <property type="match status" value="1"/>
</dbReference>
<dbReference type="PROSITE" id="PS50893">
    <property type="entry name" value="ABC_TRANSPORTER_2"/>
    <property type="match status" value="1"/>
</dbReference>
<evidence type="ECO:0000259" key="10">
    <source>
        <dbReference type="PROSITE" id="PS50893"/>
    </source>
</evidence>
<evidence type="ECO:0000256" key="3">
    <source>
        <dbReference type="ARBA" id="ARBA00022475"/>
    </source>
</evidence>
<reference evidence="11 12" key="3">
    <citation type="journal article" date="2008" name="BMC Genomics">
        <title>The genome of the versatile nitrogen fixer Azorhizobium caulinodans ORS571.</title>
        <authorList>
            <person name="Lee KB."/>
            <person name="Backer P.D."/>
            <person name="Aono T."/>
            <person name="Liu CT."/>
            <person name="Suzuki S."/>
            <person name="Suzuki T."/>
            <person name="Kaneko T."/>
            <person name="Yamada M."/>
            <person name="Tabata S."/>
            <person name="Kupfer D.M."/>
            <person name="Najar F.Z."/>
            <person name="Wiley G.B."/>
            <person name="Roe B."/>
            <person name="Binnewies T.T."/>
            <person name="Ussery D.W."/>
            <person name="D'Haeze W."/>
            <person name="Herder J.D."/>
            <person name="Gevers D."/>
            <person name="Vereecke D."/>
            <person name="Holsters M."/>
            <person name="Oyaizu H."/>
        </authorList>
    </citation>
    <scope>NUCLEOTIDE SEQUENCE [LARGE SCALE GENOMIC DNA]</scope>
    <source>
        <strain evidence="12">ATCC 43989 / DSM 5975 / JCM 20966 / LMG 6465 / NBRC 14845 / NCIMB 13405 / ORS 571</strain>
    </source>
</reference>
<dbReference type="InterPro" id="IPR027417">
    <property type="entry name" value="P-loop_NTPase"/>
</dbReference>
<reference evidence="11 12" key="1">
    <citation type="journal article" date="2007" name="Appl. Environ. Microbiol.">
        <title>Rhizobial factors required for stem nodule maturation and maintenance in Sesbania rostrata-Azorhizobium caulinodans ORS571 symbiosis.</title>
        <authorList>
            <person name="Suzuki S."/>
            <person name="Aono T."/>
            <person name="Lee KB."/>
            <person name="Suzuki T."/>
            <person name="Liu CT."/>
            <person name="Miwa H."/>
            <person name="Wakao S."/>
            <person name="Iki T."/>
            <person name="Oyaizu H."/>
        </authorList>
    </citation>
    <scope>NUCLEOTIDE SEQUENCE [LARGE SCALE GENOMIC DNA]</scope>
    <source>
        <strain evidence="12">ATCC 43989 / DSM 5975 / JCM 20966 / LMG 6465 / NBRC 14845 / NCIMB 13405 / ORS 571</strain>
    </source>
</reference>
<dbReference type="PANTHER" id="PTHR42781">
    <property type="entry name" value="SPERMIDINE/PUTRESCINE IMPORT ATP-BINDING PROTEIN POTA"/>
    <property type="match status" value="1"/>
</dbReference>
<keyword evidence="2" id="KW-0813">Transport</keyword>
<proteinExistence type="inferred from homology"/>
<reference evidence="11 12" key="5">
    <citation type="journal article" date="2010" name="Appl. Environ. Microbiol.">
        <title>phrR-like gene praR of Azorhizobium caulinodans ORS571 is essential for symbiosis with Sesbania rostrata and is involved in expression of reb genes.</title>
        <authorList>
            <person name="Akiba N."/>
            <person name="Aono T."/>
            <person name="Toyazaki H."/>
            <person name="Sato S."/>
            <person name="Oyaizu H."/>
        </authorList>
    </citation>
    <scope>NUCLEOTIDE SEQUENCE [LARGE SCALE GENOMIC DNA]</scope>
    <source>
        <strain evidence="12">ATCC 43989 / DSM 5975 / JCM 20966 / LMG 6465 / NBRC 14845 / NCIMB 13405 / ORS 571</strain>
    </source>
</reference>
<dbReference type="Pfam" id="PF00005">
    <property type="entry name" value="ABC_tran"/>
    <property type="match status" value="1"/>
</dbReference>
<dbReference type="HOGENOM" id="CLU_000604_1_1_5"/>
<dbReference type="AlphaFoldDB" id="A8I4I3"/>
<keyword evidence="8" id="KW-0406">Ion transport</keyword>
<dbReference type="Proteomes" id="UP000000270">
    <property type="component" value="Chromosome"/>
</dbReference>
<evidence type="ECO:0000256" key="9">
    <source>
        <dbReference type="ARBA" id="ARBA00023136"/>
    </source>
</evidence>
<gene>
    <name evidence="11" type="ordered locus">AZC_1735</name>
</gene>
<dbReference type="PANTHER" id="PTHR42781:SF4">
    <property type="entry name" value="SPERMIDINE_PUTRESCINE IMPORT ATP-BINDING PROTEIN POTA"/>
    <property type="match status" value="1"/>
</dbReference>
<dbReference type="SMART" id="SM00382">
    <property type="entry name" value="AAA"/>
    <property type="match status" value="1"/>
</dbReference>
<dbReference type="eggNOG" id="COG3842">
    <property type="taxonomic scope" value="Bacteria"/>
</dbReference>
<evidence type="ECO:0000256" key="1">
    <source>
        <dbReference type="ARBA" id="ARBA00005417"/>
    </source>
</evidence>
<dbReference type="InterPro" id="IPR003439">
    <property type="entry name" value="ABC_transporter-like_ATP-bd"/>
</dbReference>
<dbReference type="CDD" id="cd03259">
    <property type="entry name" value="ABC_Carb_Solutes_like"/>
    <property type="match status" value="1"/>
</dbReference>
<dbReference type="RefSeq" id="WP_012170263.1">
    <property type="nucleotide sequence ID" value="NC_009937.1"/>
</dbReference>
<keyword evidence="6" id="KW-0067">ATP-binding</keyword>
<reference evidence="11 12" key="4">
    <citation type="journal article" date="2009" name="Appl. Environ. Microbiol.">
        <title>Comparative genome-wide transcriptional profiling of Azorhizobium caulinodans ORS571 grown under free-living and symbiotic conditions.</title>
        <authorList>
            <person name="Tsukada S."/>
            <person name="Aono T."/>
            <person name="Akiba N."/>
            <person name="Lee KB."/>
            <person name="Liu CT."/>
            <person name="Toyazaki H."/>
            <person name="Oyaizu H."/>
        </authorList>
    </citation>
    <scope>NUCLEOTIDE SEQUENCE [LARGE SCALE GENOMIC DNA]</scope>
    <source>
        <strain evidence="12">ATCC 43989 / DSM 5975 / JCM 20966 / LMG 6465 / NBRC 14845 / NCIMB 13405 / ORS 571</strain>
    </source>
</reference>
<dbReference type="GO" id="GO:0015697">
    <property type="term" value="P:quaternary ammonium group transport"/>
    <property type="evidence" value="ECO:0007669"/>
    <property type="project" value="UniProtKB-ARBA"/>
</dbReference>
<dbReference type="PROSITE" id="PS00211">
    <property type="entry name" value="ABC_TRANSPORTER_1"/>
    <property type="match status" value="1"/>
</dbReference>
<dbReference type="SUPFAM" id="SSF50331">
    <property type="entry name" value="MOP-like"/>
    <property type="match status" value="1"/>
</dbReference>
<protein>
    <submittedName>
        <fullName evidence="11">ABC transporter nucleotide binding ATPase protein</fullName>
    </submittedName>
</protein>
<evidence type="ECO:0000313" key="12">
    <source>
        <dbReference type="Proteomes" id="UP000000270"/>
    </source>
</evidence>
<feature type="domain" description="ABC transporter" evidence="10">
    <location>
        <begin position="20"/>
        <end position="252"/>
    </location>
</feature>
<dbReference type="InterPro" id="IPR008995">
    <property type="entry name" value="Mo/tungstate-bd_C_term_dom"/>
</dbReference>
<reference evidence="12" key="2">
    <citation type="submission" date="2007-04" db="EMBL/GenBank/DDBJ databases">
        <title>Complete genome sequence of the nitrogen-fixing bacterium Azorhizobium caulinodans ORS571.</title>
        <authorList>
            <person name="Lee K.B."/>
            <person name="Backer P.D."/>
            <person name="Aono T."/>
            <person name="Liu C.T."/>
            <person name="Suzuki S."/>
            <person name="Suzuki T."/>
            <person name="Kaneko T."/>
            <person name="Yamada M."/>
            <person name="Tabata S."/>
            <person name="Kupfer D.M."/>
            <person name="Najar F.Z."/>
            <person name="Wiley G.B."/>
            <person name="Roe B."/>
            <person name="Binnewies T."/>
            <person name="Ussery D."/>
            <person name="Vereecke D."/>
            <person name="Gevers D."/>
            <person name="Holsters M."/>
            <person name="Oyaizu H."/>
        </authorList>
    </citation>
    <scope>NUCLEOTIDE SEQUENCE [LARGE SCALE GENOMIC DNA]</scope>
    <source>
        <strain evidence="12">ATCC 43989 / DSM 5975 / JCM 20966 / LMG 6465 / NBRC 14845 / NCIMB 13405 / ORS 571</strain>
    </source>
</reference>
<keyword evidence="3" id="KW-1003">Cell membrane</keyword>
<dbReference type="InterPro" id="IPR003593">
    <property type="entry name" value="AAA+_ATPase"/>
</dbReference>
<evidence type="ECO:0000256" key="8">
    <source>
        <dbReference type="ARBA" id="ARBA00023065"/>
    </source>
</evidence>
<evidence type="ECO:0000256" key="4">
    <source>
        <dbReference type="ARBA" id="ARBA00022496"/>
    </source>
</evidence>
<dbReference type="STRING" id="438753.AZC_1735"/>
<dbReference type="Gene3D" id="3.40.50.300">
    <property type="entry name" value="P-loop containing nucleotide triphosphate hydrolases"/>
    <property type="match status" value="1"/>
</dbReference>
<evidence type="ECO:0000256" key="7">
    <source>
        <dbReference type="ARBA" id="ARBA00023004"/>
    </source>
</evidence>
<keyword evidence="12" id="KW-1185">Reference proteome</keyword>
<accession>A8I4I3</accession>
<dbReference type="InterPro" id="IPR017871">
    <property type="entry name" value="ABC_transporter-like_CS"/>
</dbReference>
<keyword evidence="9" id="KW-0472">Membrane</keyword>
<evidence type="ECO:0000256" key="6">
    <source>
        <dbReference type="ARBA" id="ARBA00022840"/>
    </source>
</evidence>
<keyword evidence="7" id="KW-0408">Iron</keyword>
<keyword evidence="5" id="KW-0547">Nucleotide-binding</keyword>
<dbReference type="InterPro" id="IPR050093">
    <property type="entry name" value="ABC_SmlMolc_Importer"/>
</dbReference>
<dbReference type="GO" id="GO:0015408">
    <property type="term" value="F:ABC-type ferric iron transporter activity"/>
    <property type="evidence" value="ECO:0007669"/>
    <property type="project" value="InterPro"/>
</dbReference>
<evidence type="ECO:0000256" key="5">
    <source>
        <dbReference type="ARBA" id="ARBA00022741"/>
    </source>
</evidence>